<accession>A0A2S6F2G2</accession>
<proteinExistence type="predicted"/>
<dbReference type="AlphaFoldDB" id="A0A2S6F2G2"/>
<reference evidence="1 2" key="1">
    <citation type="submission" date="2018-02" db="EMBL/GenBank/DDBJ databases">
        <title>Draft genome sequences of four Legionella pneumophila clinical strains isolated in Ontario.</title>
        <authorList>
            <person name="Fortuna A."/>
            <person name="Ramnarine R."/>
            <person name="Li A."/>
            <person name="Frantz C."/>
            <person name="Mallo G."/>
        </authorList>
    </citation>
    <scope>NUCLEOTIDE SEQUENCE [LARGE SCALE GENOMIC DNA]</scope>
    <source>
        <strain evidence="1 2">LG61</strain>
    </source>
</reference>
<evidence type="ECO:0000313" key="1">
    <source>
        <dbReference type="EMBL" id="PPK31596.1"/>
    </source>
</evidence>
<dbReference type="EMBL" id="PQWY01000010">
    <property type="protein sequence ID" value="PPK31596.1"/>
    <property type="molecule type" value="Genomic_DNA"/>
</dbReference>
<sequence>MHIMKILEPVVMPGIKKFNLTYQQVPKVFSLPESIFLSKDAELIPEEVLKQTKIQKNAVTKTIEQIDKDLDRTCYVDFDGFTVAQLKSDWLTINPQGELVLSEGVYPSFSQGDNTGAVIGEILQTKHFSLPLSEEDPEAFMEVTRDTSRICFSYKNSAGQPSGFSLVAAPNGDSEGKHKGWIISVIQNTVGNYKDRKVAVLASPNYVRSKAQTIVDMDNPDAIEKELKTIINNDKVASLIKGIFKKDGTLNADFIQQLASRIKANRNIDNRDRKSAQFNILIELAEQLDDEKLRHYISSIKVNMAADIEFFKDGIYEQHLSELSNKIALSFSQMPSVNKNTTEISRILNNISERYAQIKMIEDSERKNPELAHIFKAIAQKIQSDLHGIKFDGSHRDNRNILLLSQFEVVNVEQKIRNYYQTNPLIKQYIIDRDKANHDLVIELSKLSPPGNEGFFTRNRDSFGFGIFMGLIVGVSAALFLTGVLAPIGVVLIAVGAALVTTGLVGGSDIYINEKERAKEISRYSDEVKCLRTAHREHLVRLENCLHEQINLSDFLNPDKPEFLSGVKVNKKKPLTPERVAHALWLQDKSARDTSVAKNRFSIWAAKQENLDFGIEEVESVIKQRYVMKS</sequence>
<organism evidence="1 2">
    <name type="scientific">Legionella pneumophila</name>
    <dbReference type="NCBI Taxonomy" id="446"/>
    <lineage>
        <taxon>Bacteria</taxon>
        <taxon>Pseudomonadati</taxon>
        <taxon>Pseudomonadota</taxon>
        <taxon>Gammaproteobacteria</taxon>
        <taxon>Legionellales</taxon>
        <taxon>Legionellaceae</taxon>
        <taxon>Legionella</taxon>
    </lineage>
</organism>
<name>A0A2S6F2G2_LEGPN</name>
<dbReference type="Proteomes" id="UP000239239">
    <property type="component" value="Unassembled WGS sequence"/>
</dbReference>
<dbReference type="OrthoDB" id="5651643at2"/>
<gene>
    <name evidence="1" type="ORF">C3928_06075</name>
</gene>
<evidence type="ECO:0000313" key="2">
    <source>
        <dbReference type="Proteomes" id="UP000239239"/>
    </source>
</evidence>
<dbReference type="RefSeq" id="WP_080272130.1">
    <property type="nucleotide sequence ID" value="NZ_CP017601.1"/>
</dbReference>
<protein>
    <submittedName>
        <fullName evidence="1">Uncharacterized protein</fullName>
    </submittedName>
</protein>
<comment type="caution">
    <text evidence="1">The sequence shown here is derived from an EMBL/GenBank/DDBJ whole genome shotgun (WGS) entry which is preliminary data.</text>
</comment>